<protein>
    <submittedName>
        <fullName evidence="1">Uncharacterized protein</fullName>
    </submittedName>
</protein>
<organism evidence="1 2">
    <name type="scientific">Yersinia similis</name>
    <dbReference type="NCBI Taxonomy" id="367190"/>
    <lineage>
        <taxon>Bacteria</taxon>
        <taxon>Pseudomonadati</taxon>
        <taxon>Pseudomonadota</taxon>
        <taxon>Gammaproteobacteria</taxon>
        <taxon>Enterobacterales</taxon>
        <taxon>Yersiniaceae</taxon>
        <taxon>Yersinia</taxon>
    </lineage>
</organism>
<sequence length="219" mass="26215">MIFKEIYLYPELSDYGKDINFPFKEQTRSLCNYLERYIKSEKYQTTNFKRVCFVGRKNPKKHNYVNSCNVLEVEFFLDEKIYLNTPKNQLNEYFISLLLTGLSKCTDEFSLPCEKIVEGIKEFKNAGYKNEWIFKKKKIKGTKIECHLKCRLTIEKFFLDLLIFNKDSLVFEKNIVTDFPNEFVFNYHLKDLKVTEQSQIEVVDKLDKIFFSMNVNDIK</sequence>
<dbReference type="RefSeq" id="WP_049602014.1">
    <property type="nucleotide sequence ID" value="NZ_CPZI01000057.1"/>
</dbReference>
<gene>
    <name evidence="1" type="ORF">ERS008667_04384</name>
</gene>
<dbReference type="EMBL" id="CQBK01000084">
    <property type="protein sequence ID" value="CNI80956.1"/>
    <property type="molecule type" value="Genomic_DNA"/>
</dbReference>
<dbReference type="AlphaFoldDB" id="A0A0T9RS95"/>
<proteinExistence type="predicted"/>
<dbReference type="Proteomes" id="UP000038204">
    <property type="component" value="Unassembled WGS sequence"/>
</dbReference>
<reference evidence="1 2" key="1">
    <citation type="submission" date="2015-03" db="EMBL/GenBank/DDBJ databases">
        <authorList>
            <person name="Murphy D."/>
        </authorList>
    </citation>
    <scope>NUCLEOTIDE SEQUENCE [LARGE SCALE GENOMIC DNA]</scope>
    <source>
        <strain evidence="1 2">Y233</strain>
    </source>
</reference>
<evidence type="ECO:0000313" key="2">
    <source>
        <dbReference type="Proteomes" id="UP000038204"/>
    </source>
</evidence>
<accession>A0A0T9RS95</accession>
<name>A0A0T9RS95_9GAMM</name>
<evidence type="ECO:0000313" key="1">
    <source>
        <dbReference type="EMBL" id="CNI80956.1"/>
    </source>
</evidence>